<evidence type="ECO:0008006" key="2">
    <source>
        <dbReference type="Google" id="ProtNLM"/>
    </source>
</evidence>
<organism evidence="1">
    <name type="scientific">marine metagenome</name>
    <dbReference type="NCBI Taxonomy" id="408172"/>
    <lineage>
        <taxon>unclassified sequences</taxon>
        <taxon>metagenomes</taxon>
        <taxon>ecological metagenomes</taxon>
    </lineage>
</organism>
<name>A0A381XGP0_9ZZZZ</name>
<evidence type="ECO:0000313" key="1">
    <source>
        <dbReference type="EMBL" id="SVA63889.1"/>
    </source>
</evidence>
<gene>
    <name evidence="1" type="ORF">METZ01_LOCUS116743</name>
</gene>
<reference evidence="1" key="1">
    <citation type="submission" date="2018-05" db="EMBL/GenBank/DDBJ databases">
        <authorList>
            <person name="Lanie J.A."/>
            <person name="Ng W.-L."/>
            <person name="Kazmierczak K.M."/>
            <person name="Andrzejewski T.M."/>
            <person name="Davidsen T.M."/>
            <person name="Wayne K.J."/>
            <person name="Tettelin H."/>
            <person name="Glass J.I."/>
            <person name="Rusch D."/>
            <person name="Podicherti R."/>
            <person name="Tsui H.-C.T."/>
            <person name="Winkler M.E."/>
        </authorList>
    </citation>
    <scope>NUCLEOTIDE SEQUENCE</scope>
</reference>
<accession>A0A381XGP0</accession>
<proteinExistence type="predicted"/>
<sequence length="60" mass="6977">VSLITRWVVDYAKTWPFNQRFHLLINVAVGGDWPGAPDNTTVFPQEMNIDYVRVYIPKVQ</sequence>
<dbReference type="SUPFAM" id="SSF49899">
    <property type="entry name" value="Concanavalin A-like lectins/glucanases"/>
    <property type="match status" value="1"/>
</dbReference>
<dbReference type="InterPro" id="IPR013320">
    <property type="entry name" value="ConA-like_dom_sf"/>
</dbReference>
<dbReference type="AlphaFoldDB" id="A0A381XGP0"/>
<feature type="non-terminal residue" evidence="1">
    <location>
        <position position="1"/>
    </location>
</feature>
<protein>
    <recommendedName>
        <fullName evidence="2">GH16 domain-containing protein</fullName>
    </recommendedName>
</protein>
<dbReference type="Gene3D" id="2.60.120.200">
    <property type="match status" value="1"/>
</dbReference>
<dbReference type="EMBL" id="UINC01015112">
    <property type="protein sequence ID" value="SVA63889.1"/>
    <property type="molecule type" value="Genomic_DNA"/>
</dbReference>